<dbReference type="Proteomes" id="UP000245369">
    <property type="component" value="Chromosome"/>
</dbReference>
<dbReference type="GeneID" id="93923408"/>
<accession>A0ABN5LGW2</accession>
<evidence type="ECO:0000313" key="2">
    <source>
        <dbReference type="EMBL" id="AWN20297.1"/>
    </source>
</evidence>
<name>A0ABN5LGW2_9STRE</name>
<organism evidence="2 3">
    <name type="scientific">Streptococcus sobrinus</name>
    <dbReference type="NCBI Taxonomy" id="1310"/>
    <lineage>
        <taxon>Bacteria</taxon>
        <taxon>Bacillati</taxon>
        <taxon>Bacillota</taxon>
        <taxon>Bacilli</taxon>
        <taxon>Lactobacillales</taxon>
        <taxon>Streptococcaceae</taxon>
        <taxon>Streptococcus</taxon>
    </lineage>
</organism>
<evidence type="ECO:0000313" key="3">
    <source>
        <dbReference type="Proteomes" id="UP000245369"/>
    </source>
</evidence>
<evidence type="ECO:0000259" key="1">
    <source>
        <dbReference type="Pfam" id="PF20037"/>
    </source>
</evidence>
<gene>
    <name evidence="2" type="ORF">DK182_02605</name>
</gene>
<reference evidence="2 3" key="1">
    <citation type="submission" date="2018-05" db="EMBL/GenBank/DDBJ databases">
        <title>Complete genome sequences of Streptococcus sobrinus.</title>
        <authorList>
            <person name="Sales M."/>
            <person name="Jensen P.A."/>
        </authorList>
    </citation>
    <scope>NUCLEOTIDE SEQUENCE [LARGE SCALE GENOMIC DNA]</scope>
    <source>
        <strain evidence="2 3">SL1</strain>
    </source>
</reference>
<proteinExistence type="predicted"/>
<protein>
    <recommendedName>
        <fullName evidence="1">DUF6440 domain-containing protein</fullName>
    </recommendedName>
</protein>
<dbReference type="RefSeq" id="WP_002962927.1">
    <property type="nucleotide sequence ID" value="NZ_CP029490.1"/>
</dbReference>
<dbReference type="Pfam" id="PF20037">
    <property type="entry name" value="DUF6440"/>
    <property type="match status" value="1"/>
</dbReference>
<feature type="domain" description="DUF6440" evidence="1">
    <location>
        <begin position="27"/>
        <end position="68"/>
    </location>
</feature>
<sequence>MDKQSLKAYQKSLGDRFYALSFKGQGTGFLGASILYVDSETGIEYLFVGMGGGSLTPLLNPDGSPKINERWRNGEL</sequence>
<dbReference type="EMBL" id="CP029490">
    <property type="protein sequence ID" value="AWN20297.1"/>
    <property type="molecule type" value="Genomic_DNA"/>
</dbReference>
<dbReference type="InterPro" id="IPR045515">
    <property type="entry name" value="DUF6440"/>
</dbReference>
<keyword evidence="3" id="KW-1185">Reference proteome</keyword>